<dbReference type="AlphaFoldDB" id="A0A6P2CG02"/>
<dbReference type="Pfam" id="PF02576">
    <property type="entry name" value="RimP_N"/>
    <property type="match status" value="1"/>
</dbReference>
<dbReference type="GO" id="GO:0000028">
    <property type="term" value="P:ribosomal small subunit assembly"/>
    <property type="evidence" value="ECO:0007669"/>
    <property type="project" value="TreeGrafter"/>
</dbReference>
<feature type="compositionally biased region" description="Acidic residues" evidence="4">
    <location>
        <begin position="176"/>
        <end position="196"/>
    </location>
</feature>
<reference evidence="6 7" key="1">
    <citation type="submission" date="2018-07" db="EMBL/GenBank/DDBJ databases">
        <title>Genome sequence of Rhodococcus rhodnii ATCC 35071 from Rhodnius prolixus.</title>
        <authorList>
            <person name="Patel V."/>
            <person name="Vogel K.J."/>
        </authorList>
    </citation>
    <scope>NUCLEOTIDE SEQUENCE [LARGE SCALE GENOMIC DNA]</scope>
    <source>
        <strain evidence="6 7">ATCC 35071</strain>
    </source>
</reference>
<gene>
    <name evidence="3" type="primary">rimP</name>
    <name evidence="6" type="ORF">DW322_12335</name>
</gene>
<dbReference type="Gene3D" id="3.30.300.70">
    <property type="entry name" value="RimP-like superfamily, N-terminal"/>
    <property type="match status" value="1"/>
</dbReference>
<comment type="caution">
    <text evidence="6">The sequence shown here is derived from an EMBL/GenBank/DDBJ whole genome shotgun (WGS) entry which is preliminary data.</text>
</comment>
<comment type="similarity">
    <text evidence="3">Belongs to the RimP family.</text>
</comment>
<name>A0A6P2CG02_9NOCA</name>
<dbReference type="HAMAP" id="MF_01077">
    <property type="entry name" value="RimP"/>
    <property type="match status" value="1"/>
</dbReference>
<dbReference type="PANTHER" id="PTHR33867">
    <property type="entry name" value="RIBOSOME MATURATION FACTOR RIMP"/>
    <property type="match status" value="1"/>
</dbReference>
<comment type="function">
    <text evidence="3">Required for maturation of 30S ribosomal subunits.</text>
</comment>
<organism evidence="6 7">
    <name type="scientific">Rhodococcus rhodnii</name>
    <dbReference type="NCBI Taxonomy" id="38312"/>
    <lineage>
        <taxon>Bacteria</taxon>
        <taxon>Bacillati</taxon>
        <taxon>Actinomycetota</taxon>
        <taxon>Actinomycetes</taxon>
        <taxon>Mycobacteriales</taxon>
        <taxon>Nocardiaceae</taxon>
        <taxon>Rhodococcus</taxon>
    </lineage>
</organism>
<evidence type="ECO:0000256" key="3">
    <source>
        <dbReference type="HAMAP-Rule" id="MF_01077"/>
    </source>
</evidence>
<sequence length="196" mass="21268">MPVPSKERISELVADVVARHGYDLEDVVVTLAGKHSAVRILVDGDAGLGLDDVAGLSREISAVFDSVSDFGESPYTLEVTSPGIDRPLTHERHWRRARGRRARITLPDEVLLARVGRLGDDGTVEVVLPGRPQPQVRRIALDDVTTAVVEVEFRTPDARELELAGGLPDGRAAAGEIDELTETGEFTEEEEEGPDK</sequence>
<feature type="domain" description="Ribosome maturation factor RimP N-terminal" evidence="5">
    <location>
        <begin position="12"/>
        <end position="85"/>
    </location>
</feature>
<dbReference type="RefSeq" id="WP_010838735.1">
    <property type="nucleotide sequence ID" value="NZ_QRCM01000001.1"/>
</dbReference>
<evidence type="ECO:0000259" key="5">
    <source>
        <dbReference type="Pfam" id="PF02576"/>
    </source>
</evidence>
<dbReference type="InterPro" id="IPR028989">
    <property type="entry name" value="RimP_N"/>
</dbReference>
<evidence type="ECO:0000256" key="2">
    <source>
        <dbReference type="ARBA" id="ARBA00022517"/>
    </source>
</evidence>
<proteinExistence type="inferred from homology"/>
<keyword evidence="2 3" id="KW-0690">Ribosome biogenesis</keyword>
<evidence type="ECO:0000256" key="1">
    <source>
        <dbReference type="ARBA" id="ARBA00022490"/>
    </source>
</evidence>
<comment type="subcellular location">
    <subcellularLocation>
        <location evidence="3">Cytoplasm</location>
    </subcellularLocation>
</comment>
<dbReference type="GO" id="GO:0006412">
    <property type="term" value="P:translation"/>
    <property type="evidence" value="ECO:0007669"/>
    <property type="project" value="TreeGrafter"/>
</dbReference>
<feature type="region of interest" description="Disordered" evidence="4">
    <location>
        <begin position="167"/>
        <end position="196"/>
    </location>
</feature>
<evidence type="ECO:0000256" key="4">
    <source>
        <dbReference type="SAM" id="MobiDB-lite"/>
    </source>
</evidence>
<evidence type="ECO:0000313" key="6">
    <source>
        <dbReference type="EMBL" id="TXG90870.1"/>
    </source>
</evidence>
<dbReference type="InterPro" id="IPR003728">
    <property type="entry name" value="Ribosome_maturation_RimP"/>
</dbReference>
<dbReference type="SUPFAM" id="SSF75420">
    <property type="entry name" value="YhbC-like, N-terminal domain"/>
    <property type="match status" value="1"/>
</dbReference>
<dbReference type="Proteomes" id="UP000471120">
    <property type="component" value="Unassembled WGS sequence"/>
</dbReference>
<protein>
    <recommendedName>
        <fullName evidence="3">Ribosome maturation factor RimP</fullName>
    </recommendedName>
</protein>
<accession>A0A6P2CG02</accession>
<dbReference type="EMBL" id="QRCM01000001">
    <property type="protein sequence ID" value="TXG90870.1"/>
    <property type="molecule type" value="Genomic_DNA"/>
</dbReference>
<dbReference type="NCBIfam" id="NF000930">
    <property type="entry name" value="PRK00092.2-2"/>
    <property type="match status" value="1"/>
</dbReference>
<dbReference type="InterPro" id="IPR035956">
    <property type="entry name" value="RimP_N_sf"/>
</dbReference>
<dbReference type="GO" id="GO:0005829">
    <property type="term" value="C:cytosol"/>
    <property type="evidence" value="ECO:0007669"/>
    <property type="project" value="TreeGrafter"/>
</dbReference>
<keyword evidence="1 3" id="KW-0963">Cytoplasm</keyword>
<evidence type="ECO:0000313" key="7">
    <source>
        <dbReference type="Proteomes" id="UP000471120"/>
    </source>
</evidence>
<dbReference type="PANTHER" id="PTHR33867:SF1">
    <property type="entry name" value="RIBOSOME MATURATION FACTOR RIMP"/>
    <property type="match status" value="1"/>
</dbReference>